<dbReference type="Pfam" id="PF00560">
    <property type="entry name" value="LRR_1"/>
    <property type="match status" value="1"/>
</dbReference>
<dbReference type="FunFam" id="3.30.200.20:FF:000489">
    <property type="entry name" value="Inactive receptor-like serine/threonine-protein kinase"/>
    <property type="match status" value="1"/>
</dbReference>
<feature type="transmembrane region" description="Helical" evidence="9">
    <location>
        <begin position="233"/>
        <end position="256"/>
    </location>
</feature>
<dbReference type="Pfam" id="PF07714">
    <property type="entry name" value="PK_Tyr_Ser-Thr"/>
    <property type="match status" value="1"/>
</dbReference>
<keyword evidence="5 9" id="KW-1133">Transmembrane helix</keyword>
<dbReference type="AlphaFoldDB" id="A0AAX6G2F7"/>
<evidence type="ECO:0000256" key="7">
    <source>
        <dbReference type="ARBA" id="ARBA00046288"/>
    </source>
</evidence>
<dbReference type="InterPro" id="IPR000719">
    <property type="entry name" value="Prot_kinase_dom"/>
</dbReference>
<organism evidence="12 13">
    <name type="scientific">Iris pallida</name>
    <name type="common">Sweet iris</name>
    <dbReference type="NCBI Taxonomy" id="29817"/>
    <lineage>
        <taxon>Eukaryota</taxon>
        <taxon>Viridiplantae</taxon>
        <taxon>Streptophyta</taxon>
        <taxon>Embryophyta</taxon>
        <taxon>Tracheophyta</taxon>
        <taxon>Spermatophyta</taxon>
        <taxon>Magnoliopsida</taxon>
        <taxon>Liliopsida</taxon>
        <taxon>Asparagales</taxon>
        <taxon>Iridaceae</taxon>
        <taxon>Iridoideae</taxon>
        <taxon>Irideae</taxon>
        <taxon>Iris</taxon>
    </lineage>
</organism>
<evidence type="ECO:0000256" key="4">
    <source>
        <dbReference type="ARBA" id="ARBA00022737"/>
    </source>
</evidence>
<reference evidence="12" key="1">
    <citation type="journal article" date="2023" name="GigaByte">
        <title>Genome assembly of the bearded iris, Iris pallida Lam.</title>
        <authorList>
            <person name="Bruccoleri R.E."/>
            <person name="Oakeley E.J."/>
            <person name="Faust A.M.E."/>
            <person name="Altorfer M."/>
            <person name="Dessus-Babus S."/>
            <person name="Burckhardt D."/>
            <person name="Oertli M."/>
            <person name="Naumann U."/>
            <person name="Petersen F."/>
            <person name="Wong J."/>
        </authorList>
    </citation>
    <scope>NUCLEOTIDE SEQUENCE</scope>
    <source>
        <strain evidence="12">GSM-AAB239-AS_SAM_17_03QT</strain>
    </source>
</reference>
<dbReference type="InterPro" id="IPR001245">
    <property type="entry name" value="Ser-Thr/Tyr_kinase_cat_dom"/>
</dbReference>
<feature type="region of interest" description="Disordered" evidence="8">
    <location>
        <begin position="185"/>
        <end position="226"/>
    </location>
</feature>
<name>A0AAX6G2F7_IRIPA</name>
<keyword evidence="4" id="KW-0677">Repeat</keyword>
<keyword evidence="3" id="KW-0732">Signal</keyword>
<evidence type="ECO:0000256" key="9">
    <source>
        <dbReference type="SAM" id="Phobius"/>
    </source>
</evidence>
<dbReference type="EMBL" id="JANAVB010024048">
    <property type="protein sequence ID" value="KAJ6822553.1"/>
    <property type="molecule type" value="Genomic_DNA"/>
</dbReference>
<keyword evidence="2 9" id="KW-0812">Transmembrane</keyword>
<comment type="caution">
    <text evidence="12">The sequence shown here is derived from an EMBL/GenBank/DDBJ whole genome shotgun (WGS) entry which is preliminary data.</text>
</comment>
<dbReference type="SUPFAM" id="SSF56112">
    <property type="entry name" value="Protein kinase-like (PK-like)"/>
    <property type="match status" value="1"/>
</dbReference>
<dbReference type="InterPro" id="IPR011009">
    <property type="entry name" value="Kinase-like_dom_sf"/>
</dbReference>
<dbReference type="GO" id="GO:0004672">
    <property type="term" value="F:protein kinase activity"/>
    <property type="evidence" value="ECO:0007669"/>
    <property type="project" value="InterPro"/>
</dbReference>
<reference evidence="12" key="2">
    <citation type="submission" date="2023-04" db="EMBL/GenBank/DDBJ databases">
        <authorList>
            <person name="Bruccoleri R.E."/>
            <person name="Oakeley E.J."/>
            <person name="Faust A.-M."/>
            <person name="Dessus-Babus S."/>
            <person name="Altorfer M."/>
            <person name="Burckhardt D."/>
            <person name="Oertli M."/>
            <person name="Naumann U."/>
            <person name="Petersen F."/>
            <person name="Wong J."/>
        </authorList>
    </citation>
    <scope>NUCLEOTIDE SEQUENCE</scope>
    <source>
        <strain evidence="12">GSM-AAB239-AS_SAM_17_03QT</strain>
        <tissue evidence="12">Leaf</tissue>
    </source>
</reference>
<dbReference type="Gene3D" id="1.10.510.10">
    <property type="entry name" value="Transferase(Phosphotransferase) domain 1"/>
    <property type="match status" value="1"/>
</dbReference>
<dbReference type="GO" id="GO:0005524">
    <property type="term" value="F:ATP binding"/>
    <property type="evidence" value="ECO:0007669"/>
    <property type="project" value="InterPro"/>
</dbReference>
<sequence length="589" mass="64870">MDMNLLLCSILQNNSFSGNIPKEIGDLHKLEVLDLGHNNLSGSVPSDLGRSSSLEFLVLRGNRFIIDSLPPELHELSILSELQIDGGVLYSEKRCVTRSAGNIRRLLQVGGEDRVWHHRNENNKIKPHVSLLAESPSPTALGNRLAPLTSPAFSPFLPPVVSPSPLVFSPSMLFPPLPGIHFPTPGHSLSPATDPQSPVQEPNLVGPPLTFPPSPSQSPTAQTVSKRKSTKTLTIYTSVILGVSSFLAFCAVYFFCCRANSRVTVRPWATGLSGQLQKAFVTGVPALRRSEVETACEDFSNIIGSLSDCNVYKGTLSSGVEIAVVSTVITSAKDWSKQSESQFRMKISTLSKVNHKNLMNLIGYCEEQEPFTRMMVFEYAPNGTLFEHLHVKEAEHLDWGARLRITMGVAYCLEHLHQLNPPVILSHLDSSTIYLTDDYASKVGDTRFWSEVRESRSQSEYSGPLDVPMPTREHIVYKFGMLMLEILSGTHPSSEESLILEHRVSSNLDGTKAIKDMIDPTLASFQEEDVEALFDVIRSCMNPIPESRPTMGEVAAMLKEITAVPPNGATPRVSPLWWAELEILSTEAS</sequence>
<keyword evidence="6 9" id="KW-0472">Membrane</keyword>
<feature type="compositionally biased region" description="Polar residues" evidence="8">
    <location>
        <begin position="190"/>
        <end position="200"/>
    </location>
</feature>
<protein>
    <submittedName>
        <fullName evidence="12">Protein MALE DISCOVERER 1-like</fullName>
    </submittedName>
</protein>
<evidence type="ECO:0000256" key="5">
    <source>
        <dbReference type="ARBA" id="ARBA00022989"/>
    </source>
</evidence>
<dbReference type="PANTHER" id="PTHR46084">
    <property type="entry name" value="PROTEIN MALE DISCOVERER 2"/>
    <property type="match status" value="1"/>
</dbReference>
<dbReference type="Gene3D" id="3.80.10.10">
    <property type="entry name" value="Ribonuclease Inhibitor"/>
    <property type="match status" value="1"/>
</dbReference>
<evidence type="ECO:0000256" key="8">
    <source>
        <dbReference type="SAM" id="MobiDB-lite"/>
    </source>
</evidence>
<dbReference type="InterPro" id="IPR001611">
    <property type="entry name" value="Leu-rich_rpt"/>
</dbReference>
<dbReference type="SUPFAM" id="SSF52058">
    <property type="entry name" value="L domain-like"/>
    <property type="match status" value="1"/>
</dbReference>
<evidence type="ECO:0000313" key="11">
    <source>
        <dbReference type="EMBL" id="KAJ6822553.1"/>
    </source>
</evidence>
<dbReference type="Gene3D" id="3.30.200.20">
    <property type="entry name" value="Phosphorylase Kinase, domain 1"/>
    <property type="match status" value="1"/>
</dbReference>
<dbReference type="EMBL" id="JANAVB010023800">
    <property type="protein sequence ID" value="KAJ6822899.1"/>
    <property type="molecule type" value="Genomic_DNA"/>
</dbReference>
<dbReference type="GO" id="GO:0012505">
    <property type="term" value="C:endomembrane system"/>
    <property type="evidence" value="ECO:0007669"/>
    <property type="project" value="UniProtKB-SubCell"/>
</dbReference>
<evidence type="ECO:0000256" key="3">
    <source>
        <dbReference type="ARBA" id="ARBA00022729"/>
    </source>
</evidence>
<dbReference type="PANTHER" id="PTHR46084:SF23">
    <property type="entry name" value="OS07G0693000 PROTEIN"/>
    <property type="match status" value="1"/>
</dbReference>
<dbReference type="PROSITE" id="PS50011">
    <property type="entry name" value="PROTEIN_KINASE_DOM"/>
    <property type="match status" value="1"/>
</dbReference>
<keyword evidence="1" id="KW-0433">Leucine-rich repeat</keyword>
<feature type="domain" description="Protein kinase" evidence="10">
    <location>
        <begin position="297"/>
        <end position="561"/>
    </location>
</feature>
<evidence type="ECO:0000313" key="12">
    <source>
        <dbReference type="EMBL" id="KAJ6822899.1"/>
    </source>
</evidence>
<keyword evidence="13" id="KW-1185">Reference proteome</keyword>
<evidence type="ECO:0000256" key="6">
    <source>
        <dbReference type="ARBA" id="ARBA00023136"/>
    </source>
</evidence>
<evidence type="ECO:0000256" key="2">
    <source>
        <dbReference type="ARBA" id="ARBA00022692"/>
    </source>
</evidence>
<evidence type="ECO:0000313" key="13">
    <source>
        <dbReference type="Proteomes" id="UP001140949"/>
    </source>
</evidence>
<dbReference type="Proteomes" id="UP001140949">
    <property type="component" value="Unassembled WGS sequence"/>
</dbReference>
<accession>A0AAX6G2F7</accession>
<dbReference type="InterPro" id="IPR032675">
    <property type="entry name" value="LRR_dom_sf"/>
</dbReference>
<proteinExistence type="predicted"/>
<gene>
    <name evidence="12" type="ORF">M6B38_385655</name>
    <name evidence="11" type="ORF">M6B38_387970</name>
</gene>
<comment type="subcellular location">
    <subcellularLocation>
        <location evidence="7">Endomembrane system</location>
        <topology evidence="7">Single-pass type I membrane protein</topology>
    </subcellularLocation>
</comment>
<evidence type="ECO:0000256" key="1">
    <source>
        <dbReference type="ARBA" id="ARBA00022614"/>
    </source>
</evidence>
<evidence type="ECO:0000259" key="10">
    <source>
        <dbReference type="PROSITE" id="PS50011"/>
    </source>
</evidence>